<feature type="transmembrane region" description="Helical" evidence="1">
    <location>
        <begin position="139"/>
        <end position="160"/>
    </location>
</feature>
<keyword evidence="3" id="KW-1185">Reference proteome</keyword>
<reference evidence="2 3" key="1">
    <citation type="submission" date="2023-07" db="EMBL/GenBank/DDBJ databases">
        <title>Sorghum-associated microbial communities from plants grown in Nebraska, USA.</title>
        <authorList>
            <person name="Schachtman D."/>
        </authorList>
    </citation>
    <scope>NUCLEOTIDE SEQUENCE [LARGE SCALE GENOMIC DNA]</scope>
    <source>
        <strain evidence="2 3">2980</strain>
    </source>
</reference>
<evidence type="ECO:0000256" key="1">
    <source>
        <dbReference type="SAM" id="Phobius"/>
    </source>
</evidence>
<feature type="transmembrane region" description="Helical" evidence="1">
    <location>
        <begin position="96"/>
        <end position="118"/>
    </location>
</feature>
<evidence type="ECO:0000313" key="3">
    <source>
        <dbReference type="Proteomes" id="UP001259347"/>
    </source>
</evidence>
<dbReference type="RefSeq" id="WP_310023035.1">
    <property type="nucleotide sequence ID" value="NZ_JAVDUM010000018.1"/>
</dbReference>
<keyword evidence="1" id="KW-0812">Transmembrane</keyword>
<gene>
    <name evidence="2" type="ORF">J2Y69_003465</name>
</gene>
<comment type="caution">
    <text evidence="2">The sequence shown here is derived from an EMBL/GenBank/DDBJ whole genome shotgun (WGS) entry which is preliminary data.</text>
</comment>
<proteinExistence type="predicted"/>
<evidence type="ECO:0000313" key="2">
    <source>
        <dbReference type="EMBL" id="MDR6868839.1"/>
    </source>
</evidence>
<protein>
    <submittedName>
        <fullName evidence="2">Uncharacterized membrane protein HdeD (DUF308 family)</fullName>
    </submittedName>
</protein>
<dbReference type="Proteomes" id="UP001259347">
    <property type="component" value="Unassembled WGS sequence"/>
</dbReference>
<feature type="transmembrane region" description="Helical" evidence="1">
    <location>
        <begin position="38"/>
        <end position="60"/>
    </location>
</feature>
<feature type="transmembrane region" description="Helical" evidence="1">
    <location>
        <begin position="72"/>
        <end position="90"/>
    </location>
</feature>
<name>A0ABU1SGU4_9MICO</name>
<keyword evidence="1" id="KW-1133">Transmembrane helix</keyword>
<dbReference type="EMBL" id="JAVDUM010000018">
    <property type="protein sequence ID" value="MDR6868839.1"/>
    <property type="molecule type" value="Genomic_DNA"/>
</dbReference>
<accession>A0ABU1SGU4</accession>
<sequence>MPAPVSRTFSVRHVQLARALFAAVAALMVTFSPDHSAAVGLAVFSGFALATGLIHILAAWLAAAPGARWPHVLMGAISLATGMAGGIPAWRSVPMFFVLVIGWGALTGLVELLAGIRVRRAARAAGLEPRAAAEGSRDAIIAGALGLVLAVGLLLVPMQYSWSYSIEDAGQFTLTGITLAVGIFGAYAAIVAVFLAIAGFSPRPPISTEAPGRATGDGTVLAAVVRTNPTAERGGTA</sequence>
<organism evidence="2 3">
    <name type="scientific">Microbacterium resistens</name>
    <dbReference type="NCBI Taxonomy" id="156977"/>
    <lineage>
        <taxon>Bacteria</taxon>
        <taxon>Bacillati</taxon>
        <taxon>Actinomycetota</taxon>
        <taxon>Actinomycetes</taxon>
        <taxon>Micrococcales</taxon>
        <taxon>Microbacteriaceae</taxon>
        <taxon>Microbacterium</taxon>
    </lineage>
</organism>
<keyword evidence="1" id="KW-0472">Membrane</keyword>
<feature type="transmembrane region" description="Helical" evidence="1">
    <location>
        <begin position="16"/>
        <end position="32"/>
    </location>
</feature>
<feature type="transmembrane region" description="Helical" evidence="1">
    <location>
        <begin position="172"/>
        <end position="197"/>
    </location>
</feature>